<dbReference type="InterPro" id="IPR036915">
    <property type="entry name" value="Cyclin-like_sf"/>
</dbReference>
<gene>
    <name evidence="2" type="ORF">AAG570_008037</name>
</gene>
<dbReference type="GO" id="GO:0010564">
    <property type="term" value="P:regulation of cell cycle process"/>
    <property type="evidence" value="ECO:0007669"/>
    <property type="project" value="UniProtKB-ARBA"/>
</dbReference>
<dbReference type="SMART" id="SM01368">
    <property type="entry name" value="RB_A"/>
    <property type="match status" value="1"/>
</dbReference>
<accession>A0ABD0YC62</accession>
<organism evidence="2 3">
    <name type="scientific">Ranatra chinensis</name>
    <dbReference type="NCBI Taxonomy" id="642074"/>
    <lineage>
        <taxon>Eukaryota</taxon>
        <taxon>Metazoa</taxon>
        <taxon>Ecdysozoa</taxon>
        <taxon>Arthropoda</taxon>
        <taxon>Hexapoda</taxon>
        <taxon>Insecta</taxon>
        <taxon>Pterygota</taxon>
        <taxon>Neoptera</taxon>
        <taxon>Paraneoptera</taxon>
        <taxon>Hemiptera</taxon>
        <taxon>Heteroptera</taxon>
        <taxon>Panheteroptera</taxon>
        <taxon>Nepomorpha</taxon>
        <taxon>Nepidae</taxon>
        <taxon>Ranatrinae</taxon>
        <taxon>Ranatra</taxon>
    </lineage>
</organism>
<keyword evidence="3" id="KW-1185">Reference proteome</keyword>
<dbReference type="GO" id="GO:0060255">
    <property type="term" value="P:regulation of macromolecule metabolic process"/>
    <property type="evidence" value="ECO:0007669"/>
    <property type="project" value="UniProtKB-ARBA"/>
</dbReference>
<dbReference type="PANTHER" id="PTHR13742:SF17">
    <property type="entry name" value="RE32990P-RELATED"/>
    <property type="match status" value="1"/>
</dbReference>
<feature type="domain" description="Retinoblastoma-associated protein A-box" evidence="1">
    <location>
        <begin position="152"/>
        <end position="270"/>
    </location>
</feature>
<evidence type="ECO:0000259" key="1">
    <source>
        <dbReference type="SMART" id="SM01368"/>
    </source>
</evidence>
<protein>
    <recommendedName>
        <fullName evidence="1">Retinoblastoma-associated protein A-box domain-containing protein</fullName>
    </recommendedName>
</protein>
<comment type="caution">
    <text evidence="2">The sequence shown here is derived from an EMBL/GenBank/DDBJ whole genome shotgun (WGS) entry which is preliminary data.</text>
</comment>
<dbReference type="InterPro" id="IPR028309">
    <property type="entry name" value="RB_fam"/>
</dbReference>
<dbReference type="Pfam" id="PF01858">
    <property type="entry name" value="RB_A"/>
    <property type="match status" value="1"/>
</dbReference>
<dbReference type="Pfam" id="PF01857">
    <property type="entry name" value="RB_B"/>
    <property type="match status" value="1"/>
</dbReference>
<dbReference type="GO" id="GO:0019219">
    <property type="term" value="P:regulation of nucleobase-containing compound metabolic process"/>
    <property type="evidence" value="ECO:0007669"/>
    <property type="project" value="UniProtKB-ARBA"/>
</dbReference>
<dbReference type="InterPro" id="IPR002719">
    <property type="entry name" value="RB_B"/>
</dbReference>
<dbReference type="PANTHER" id="PTHR13742">
    <property type="entry name" value="RETINOBLASTOMA-ASSOCIATED PROTEIN RB -RELATED"/>
    <property type="match status" value="1"/>
</dbReference>
<sequence>MGLSEECEKDVMKLHQDLCKTLNLDKTSASEAWKHFCKVYDSYTLDVLKGNSNLLCDVLENNNFEYNFKNINRSYEEYVLSAGEFDERIFLGCLVTPNCESLNSSLLQPKGNSPGDQFDPKRAINFSNKDLPMTPLTARKYLEPKIVPYESSPGQIVATLQTMLCGKDPAPSEKFLKLIRSCDSVLNIECLIDKLVDAIKEKLLRSSNDMESVAEELADSCCDLAKRLFFKLMDSILAGEVEKSSFDANIEETILESLAWAHDSPLWKGIIDLGLPVPSCEDVSTQPVFGETEDSFGRQSSKSEDTSHSIDKLTLLAEAGVNPNKQLKENKKPKRTGAIALFFRKFYYLASVRMEDMCNQLGLIDKELRLKIWTCFELSIVNHVGLMLDRHLDQILMCAIYVICKGQRVVLSPLPVSKSVALNSPRRVSEKYSVFLRALGQDKSNSSSPKQLSYCFNYSPAKDLQAINHMVKCDAFRIGKKLLRDDDSDMQNCETNSGIVNRKVQGLRVDRLAAKSQ</sequence>
<evidence type="ECO:0000313" key="3">
    <source>
        <dbReference type="Proteomes" id="UP001558652"/>
    </source>
</evidence>
<reference evidence="2 3" key="1">
    <citation type="submission" date="2024-07" db="EMBL/GenBank/DDBJ databases">
        <title>Chromosome-level genome assembly of the water stick insect Ranatra chinensis (Heteroptera: Nepidae).</title>
        <authorList>
            <person name="Liu X."/>
        </authorList>
    </citation>
    <scope>NUCLEOTIDE SEQUENCE [LARGE SCALE GENOMIC DNA]</scope>
    <source>
        <strain evidence="2">Cailab_2021Rc</strain>
        <tissue evidence="2">Muscle</tissue>
    </source>
</reference>
<dbReference type="Proteomes" id="UP001558652">
    <property type="component" value="Unassembled WGS sequence"/>
</dbReference>
<dbReference type="EMBL" id="JBFDAA010000022">
    <property type="protein sequence ID" value="KAL1110509.1"/>
    <property type="molecule type" value="Genomic_DNA"/>
</dbReference>
<proteinExistence type="predicted"/>
<name>A0ABD0YC62_9HEMI</name>
<dbReference type="Gene3D" id="1.10.472.140">
    <property type="match status" value="1"/>
</dbReference>
<evidence type="ECO:0000313" key="2">
    <source>
        <dbReference type="EMBL" id="KAL1110509.1"/>
    </source>
</evidence>
<dbReference type="InterPro" id="IPR002720">
    <property type="entry name" value="RB_A"/>
</dbReference>
<dbReference type="AlphaFoldDB" id="A0ABD0YC62"/>
<dbReference type="Gene3D" id="1.10.472.10">
    <property type="entry name" value="Cyclin-like"/>
    <property type="match status" value="2"/>
</dbReference>
<dbReference type="SUPFAM" id="SSF47954">
    <property type="entry name" value="Cyclin-like"/>
    <property type="match status" value="2"/>
</dbReference>